<organism evidence="1 2">
    <name type="scientific">Knoellia sinensis KCTC 19936</name>
    <dbReference type="NCBI Taxonomy" id="1385520"/>
    <lineage>
        <taxon>Bacteria</taxon>
        <taxon>Bacillati</taxon>
        <taxon>Actinomycetota</taxon>
        <taxon>Actinomycetes</taxon>
        <taxon>Micrococcales</taxon>
        <taxon>Intrasporangiaceae</taxon>
        <taxon>Knoellia</taxon>
    </lineage>
</organism>
<dbReference type="Proteomes" id="UP000030002">
    <property type="component" value="Unassembled WGS sequence"/>
</dbReference>
<dbReference type="eggNOG" id="ENOG502ZIN2">
    <property type="taxonomic scope" value="Bacteria"/>
</dbReference>
<gene>
    <name evidence="1" type="ORF">N802_00125</name>
</gene>
<proteinExistence type="predicted"/>
<dbReference type="STRING" id="1385520.N802_00125"/>
<accession>A0A0A0JFX6</accession>
<dbReference type="AlphaFoldDB" id="A0A0A0JFX6"/>
<comment type="caution">
    <text evidence="1">The sequence shown here is derived from an EMBL/GenBank/DDBJ whole genome shotgun (WGS) entry which is preliminary data.</text>
</comment>
<dbReference type="RefSeq" id="WP_035910563.1">
    <property type="nucleotide sequence ID" value="NZ_AVPJ01000001.1"/>
</dbReference>
<evidence type="ECO:0000313" key="2">
    <source>
        <dbReference type="Proteomes" id="UP000030002"/>
    </source>
</evidence>
<name>A0A0A0JFX6_9MICO</name>
<evidence type="ECO:0000313" key="1">
    <source>
        <dbReference type="EMBL" id="KGN34972.1"/>
    </source>
</evidence>
<protein>
    <submittedName>
        <fullName evidence="1">Uncharacterized protein</fullName>
    </submittedName>
</protein>
<dbReference type="EMBL" id="AVPJ01000001">
    <property type="protein sequence ID" value="KGN34972.1"/>
    <property type="molecule type" value="Genomic_DNA"/>
</dbReference>
<sequence length="208" mass="22304">MATSDRTPDLGHGLVLVRGSAAASARWVKRGLAAVRVCQLPGWTGVCLAEDRALAAAPYDVGLEILAARRVPTRHRPAIGLFVIDGCAVVTVQARGWRLEQRWLVWEPGRGVRRTPDLPALPAALIVDVAGARSRTTSAAVAEHFADAAGQPLDVLVGLMHLLGLPGEELLRDGADETHERIDPSPRSIAAFDALVAEEAAHRWESER</sequence>
<reference evidence="1 2" key="1">
    <citation type="submission" date="2013-08" db="EMBL/GenBank/DDBJ databases">
        <title>The genome sequence of Knoellia sinensis.</title>
        <authorList>
            <person name="Zhu W."/>
            <person name="Wang G."/>
        </authorList>
    </citation>
    <scope>NUCLEOTIDE SEQUENCE [LARGE SCALE GENOMIC DNA]</scope>
    <source>
        <strain evidence="1 2">KCTC 19936</strain>
    </source>
</reference>
<keyword evidence="2" id="KW-1185">Reference proteome</keyword>
<dbReference type="OrthoDB" id="4861076at2"/>